<evidence type="ECO:0000256" key="1">
    <source>
        <dbReference type="SAM" id="MobiDB-lite"/>
    </source>
</evidence>
<accession>A0A699X3L0</accession>
<gene>
    <name evidence="2" type="ORF">Tci_923650</name>
</gene>
<proteinExistence type="predicted"/>
<sequence>AVVAAVACNSSGSTATTTEAPTAHEAVGDTTQRGATSTALHAGSVEAGRDVYRYETFGDEGFWTDAARMPQGMKAAKLTVLQALQAGVNFDADAIPASLKTTLASE</sequence>
<name>A0A699X3L0_TANCI</name>
<comment type="caution">
    <text evidence="2">The sequence shown here is derived from an EMBL/GenBank/DDBJ whole genome shotgun (WGS) entry which is preliminary data.</text>
</comment>
<organism evidence="2">
    <name type="scientific">Tanacetum cinerariifolium</name>
    <name type="common">Dalmatian daisy</name>
    <name type="synonym">Chrysanthemum cinerariifolium</name>
    <dbReference type="NCBI Taxonomy" id="118510"/>
    <lineage>
        <taxon>Eukaryota</taxon>
        <taxon>Viridiplantae</taxon>
        <taxon>Streptophyta</taxon>
        <taxon>Embryophyta</taxon>
        <taxon>Tracheophyta</taxon>
        <taxon>Spermatophyta</taxon>
        <taxon>Magnoliopsida</taxon>
        <taxon>eudicotyledons</taxon>
        <taxon>Gunneridae</taxon>
        <taxon>Pentapetalae</taxon>
        <taxon>asterids</taxon>
        <taxon>campanulids</taxon>
        <taxon>Asterales</taxon>
        <taxon>Asteraceae</taxon>
        <taxon>Asteroideae</taxon>
        <taxon>Anthemideae</taxon>
        <taxon>Anthemidinae</taxon>
        <taxon>Tanacetum</taxon>
    </lineage>
</organism>
<feature type="non-terminal residue" evidence="2">
    <location>
        <position position="1"/>
    </location>
</feature>
<dbReference type="AlphaFoldDB" id="A0A699X3L0"/>
<evidence type="ECO:0000313" key="2">
    <source>
        <dbReference type="EMBL" id="GFD51681.1"/>
    </source>
</evidence>
<feature type="region of interest" description="Disordered" evidence="1">
    <location>
        <begin position="10"/>
        <end position="35"/>
    </location>
</feature>
<feature type="compositionally biased region" description="Low complexity" evidence="1">
    <location>
        <begin position="14"/>
        <end position="25"/>
    </location>
</feature>
<reference evidence="2" key="1">
    <citation type="journal article" date="2019" name="Sci. Rep.">
        <title>Draft genome of Tanacetum cinerariifolium, the natural source of mosquito coil.</title>
        <authorList>
            <person name="Yamashiro T."/>
            <person name="Shiraishi A."/>
            <person name="Satake H."/>
            <person name="Nakayama K."/>
        </authorList>
    </citation>
    <scope>NUCLEOTIDE SEQUENCE</scope>
</reference>
<dbReference type="EMBL" id="BKCJ011773017">
    <property type="protein sequence ID" value="GFD51681.1"/>
    <property type="molecule type" value="Genomic_DNA"/>
</dbReference>
<protein>
    <submittedName>
        <fullName evidence="2">Uncharacterized protein</fullName>
    </submittedName>
</protein>
<feature type="non-terminal residue" evidence="2">
    <location>
        <position position="106"/>
    </location>
</feature>